<evidence type="ECO:0000313" key="2">
    <source>
        <dbReference type="Proteomes" id="UP000186922"/>
    </source>
</evidence>
<accession>A0A1D1UPZ7</accession>
<proteinExistence type="predicted"/>
<comment type="caution">
    <text evidence="1">The sequence shown here is derived from an EMBL/GenBank/DDBJ whole genome shotgun (WGS) entry which is preliminary data.</text>
</comment>
<reference evidence="1 2" key="1">
    <citation type="journal article" date="2016" name="Nat. Commun.">
        <title>Extremotolerant tardigrade genome and improved radiotolerance of human cultured cells by tardigrade-unique protein.</title>
        <authorList>
            <person name="Hashimoto T."/>
            <person name="Horikawa D.D."/>
            <person name="Saito Y."/>
            <person name="Kuwahara H."/>
            <person name="Kozuka-Hata H."/>
            <person name="Shin-I T."/>
            <person name="Minakuchi Y."/>
            <person name="Ohishi K."/>
            <person name="Motoyama A."/>
            <person name="Aizu T."/>
            <person name="Enomoto A."/>
            <person name="Kondo K."/>
            <person name="Tanaka S."/>
            <person name="Hara Y."/>
            <person name="Koshikawa S."/>
            <person name="Sagara H."/>
            <person name="Miura T."/>
            <person name="Yokobori S."/>
            <person name="Miyagawa K."/>
            <person name="Suzuki Y."/>
            <person name="Kubo T."/>
            <person name="Oyama M."/>
            <person name="Kohara Y."/>
            <person name="Fujiyama A."/>
            <person name="Arakawa K."/>
            <person name="Katayama T."/>
            <person name="Toyoda A."/>
            <person name="Kunieda T."/>
        </authorList>
    </citation>
    <scope>NUCLEOTIDE SEQUENCE [LARGE SCALE GENOMIC DNA]</scope>
    <source>
        <strain evidence="1 2">YOKOZUNA-1</strain>
    </source>
</reference>
<evidence type="ECO:0000313" key="1">
    <source>
        <dbReference type="EMBL" id="GAU91784.1"/>
    </source>
</evidence>
<keyword evidence="2" id="KW-1185">Reference proteome</keyword>
<gene>
    <name evidence="1" type="primary">RvY_03976-1</name>
    <name evidence="1" type="synonym">RvY_03976.1</name>
    <name evidence="1" type="ORF">RvY_03976</name>
</gene>
<dbReference type="EMBL" id="BDGG01000002">
    <property type="protein sequence ID" value="GAU91784.1"/>
    <property type="molecule type" value="Genomic_DNA"/>
</dbReference>
<protein>
    <submittedName>
        <fullName evidence="1">Uncharacterized protein</fullName>
    </submittedName>
</protein>
<dbReference type="AlphaFoldDB" id="A0A1D1UPZ7"/>
<dbReference type="Proteomes" id="UP000186922">
    <property type="component" value="Unassembled WGS sequence"/>
</dbReference>
<organism evidence="1 2">
    <name type="scientific">Ramazzottius varieornatus</name>
    <name type="common">Water bear</name>
    <name type="synonym">Tardigrade</name>
    <dbReference type="NCBI Taxonomy" id="947166"/>
    <lineage>
        <taxon>Eukaryota</taxon>
        <taxon>Metazoa</taxon>
        <taxon>Ecdysozoa</taxon>
        <taxon>Tardigrada</taxon>
        <taxon>Eutardigrada</taxon>
        <taxon>Parachela</taxon>
        <taxon>Hypsibioidea</taxon>
        <taxon>Ramazzottiidae</taxon>
        <taxon>Ramazzottius</taxon>
    </lineage>
</organism>
<sequence length="118" mass="13326">MSQEEDRQLSRSQLYRYGKSLKRNFNGGNLRKYVEGLSTGAGLSSFIDSLRQEQLQDSSALSADEGADIPDDTVEEDMEDFQNDIPFWENLMKNHNGTSLAYPGDRITQTQGVEILMN</sequence>
<name>A0A1D1UPZ7_RAMVA</name>